<keyword evidence="1" id="KW-0812">Transmembrane</keyword>
<keyword evidence="1" id="KW-1133">Transmembrane helix</keyword>
<feature type="transmembrane region" description="Helical" evidence="1">
    <location>
        <begin position="12"/>
        <end position="31"/>
    </location>
</feature>
<evidence type="ECO:0000256" key="1">
    <source>
        <dbReference type="SAM" id="Phobius"/>
    </source>
</evidence>
<protein>
    <submittedName>
        <fullName evidence="2">Uncharacterized protein</fullName>
    </submittedName>
</protein>
<sequence>MSVGSVSGNYFIFFFGILKFGCIFAVSQLTYRHC</sequence>
<organism evidence="2">
    <name type="scientific">Siphoviridae sp. cttma3</name>
    <dbReference type="NCBI Taxonomy" id="2825708"/>
    <lineage>
        <taxon>Viruses</taxon>
        <taxon>Duplodnaviria</taxon>
        <taxon>Heunggongvirae</taxon>
        <taxon>Uroviricota</taxon>
        <taxon>Caudoviricetes</taxon>
    </lineage>
</organism>
<proteinExistence type="predicted"/>
<name>A0A8S5V8J0_9CAUD</name>
<evidence type="ECO:0000313" key="2">
    <source>
        <dbReference type="EMBL" id="DAG03073.1"/>
    </source>
</evidence>
<accession>A0A8S5V8J0</accession>
<reference evidence="2" key="1">
    <citation type="journal article" date="2021" name="Proc. Natl. Acad. Sci. U.S.A.">
        <title>A Catalog of Tens of Thousands of Viruses from Human Metagenomes Reveals Hidden Associations with Chronic Diseases.</title>
        <authorList>
            <person name="Tisza M.J."/>
            <person name="Buck C.B."/>
        </authorList>
    </citation>
    <scope>NUCLEOTIDE SEQUENCE</scope>
    <source>
        <strain evidence="2">Cttma3</strain>
    </source>
</reference>
<keyword evidence="1" id="KW-0472">Membrane</keyword>
<dbReference type="EMBL" id="BK016222">
    <property type="protein sequence ID" value="DAG03073.1"/>
    <property type="molecule type" value="Genomic_DNA"/>
</dbReference>